<dbReference type="InterPro" id="IPR003602">
    <property type="entry name" value="Topo_IA_DNA-bd_dom"/>
</dbReference>
<dbReference type="GO" id="GO:0003677">
    <property type="term" value="F:DNA binding"/>
    <property type="evidence" value="ECO:0007669"/>
    <property type="project" value="UniProtKB-KW"/>
</dbReference>
<dbReference type="InterPro" id="IPR034144">
    <property type="entry name" value="TOPRIM_TopoIII"/>
</dbReference>
<dbReference type="InterPro" id="IPR025589">
    <property type="entry name" value="Toprim_C_rpt"/>
</dbReference>
<dbReference type="OrthoDB" id="9803554at2"/>
<evidence type="ECO:0000256" key="10">
    <source>
        <dbReference type="ARBA" id="ARBA00032877"/>
    </source>
</evidence>
<dbReference type="SMART" id="SM00493">
    <property type="entry name" value="TOPRIM"/>
    <property type="match status" value="1"/>
</dbReference>
<evidence type="ECO:0000256" key="9">
    <source>
        <dbReference type="ARBA" id="ARBA00032235"/>
    </source>
</evidence>
<dbReference type="PRINTS" id="PR00417">
    <property type="entry name" value="PRTPISMRASEI"/>
</dbReference>
<dbReference type="InterPro" id="IPR013826">
    <property type="entry name" value="Topo_IA_cen_sub3"/>
</dbReference>
<evidence type="ECO:0000259" key="11">
    <source>
        <dbReference type="PROSITE" id="PS50880"/>
    </source>
</evidence>
<dbReference type="AlphaFoldDB" id="A0A1X6WS42"/>
<keyword evidence="6 13" id="KW-0413">Isomerase</keyword>
<keyword evidence="4" id="KW-0799">Topoisomerase</keyword>
<dbReference type="InterPro" id="IPR006171">
    <property type="entry name" value="TOPRIM_dom"/>
</dbReference>
<dbReference type="PANTHER" id="PTHR11390:SF21">
    <property type="entry name" value="DNA TOPOISOMERASE 3-ALPHA"/>
    <property type="match status" value="1"/>
</dbReference>
<dbReference type="PROSITE" id="PS50880">
    <property type="entry name" value="TOPRIM"/>
    <property type="match status" value="1"/>
</dbReference>
<evidence type="ECO:0000256" key="4">
    <source>
        <dbReference type="ARBA" id="ARBA00023029"/>
    </source>
</evidence>
<dbReference type="InterPro" id="IPR013497">
    <property type="entry name" value="Topo_IA_cen"/>
</dbReference>
<dbReference type="Pfam" id="PF01751">
    <property type="entry name" value="Toprim"/>
    <property type="match status" value="1"/>
</dbReference>
<evidence type="ECO:0000259" key="12">
    <source>
        <dbReference type="PROSITE" id="PS52039"/>
    </source>
</evidence>
<gene>
    <name evidence="13" type="ORF">FM121_13485</name>
</gene>
<dbReference type="EMBL" id="FWFD01000019">
    <property type="protein sequence ID" value="SLM87105.1"/>
    <property type="molecule type" value="Genomic_DNA"/>
</dbReference>
<dbReference type="GO" id="GO:0043597">
    <property type="term" value="C:cytoplasmic replication fork"/>
    <property type="evidence" value="ECO:0007669"/>
    <property type="project" value="TreeGrafter"/>
</dbReference>
<comment type="catalytic activity">
    <reaction evidence="1">
        <text>ATP-independent breakage of single-stranded DNA, followed by passage and rejoining.</text>
        <dbReference type="EC" id="5.6.2.1"/>
    </reaction>
</comment>
<proteinExistence type="inferred from homology"/>
<feature type="domain" description="Topo IA-type catalytic" evidence="12">
    <location>
        <begin position="164"/>
        <end position="589"/>
    </location>
</feature>
<evidence type="ECO:0000256" key="8">
    <source>
        <dbReference type="ARBA" id="ARBA00031985"/>
    </source>
</evidence>
<keyword evidence="5" id="KW-0238">DNA-binding</keyword>
<accession>A0A1X6WS42</accession>
<dbReference type="Pfam" id="PF01131">
    <property type="entry name" value="Topoisom_bac"/>
    <property type="match status" value="1"/>
</dbReference>
<dbReference type="GO" id="GO:0006281">
    <property type="term" value="P:DNA repair"/>
    <property type="evidence" value="ECO:0007669"/>
    <property type="project" value="TreeGrafter"/>
</dbReference>
<dbReference type="Gene3D" id="3.40.50.140">
    <property type="match status" value="1"/>
</dbReference>
<dbReference type="InterPro" id="IPR003601">
    <property type="entry name" value="Topo_IA_2"/>
</dbReference>
<comment type="similarity">
    <text evidence="2">Belongs to the type IA topoisomerase family.</text>
</comment>
<dbReference type="PROSITE" id="PS00396">
    <property type="entry name" value="TOPO_IA_1"/>
    <property type="match status" value="1"/>
</dbReference>
<dbReference type="EC" id="5.6.2.1" evidence="3"/>
<organism evidence="13 14">
    <name type="scientific">Vagococcus fluvialis bH819</name>
    <dbReference type="NCBI Taxonomy" id="1255619"/>
    <lineage>
        <taxon>Bacteria</taxon>
        <taxon>Bacillati</taxon>
        <taxon>Bacillota</taxon>
        <taxon>Bacilli</taxon>
        <taxon>Lactobacillales</taxon>
        <taxon>Enterococcaceae</taxon>
        <taxon>Vagococcus</taxon>
    </lineage>
</organism>
<evidence type="ECO:0000256" key="3">
    <source>
        <dbReference type="ARBA" id="ARBA00012891"/>
    </source>
</evidence>
<evidence type="ECO:0000256" key="2">
    <source>
        <dbReference type="ARBA" id="ARBA00009446"/>
    </source>
</evidence>
<keyword evidence="14" id="KW-1185">Reference proteome</keyword>
<dbReference type="CDD" id="cd00186">
    <property type="entry name" value="TOP1Ac"/>
    <property type="match status" value="1"/>
</dbReference>
<dbReference type="InterPro" id="IPR013824">
    <property type="entry name" value="Topo_IA_cen_sub1"/>
</dbReference>
<evidence type="ECO:0000256" key="1">
    <source>
        <dbReference type="ARBA" id="ARBA00000213"/>
    </source>
</evidence>
<dbReference type="Gene3D" id="2.70.20.10">
    <property type="entry name" value="Topoisomerase I, domain 3"/>
    <property type="match status" value="1"/>
</dbReference>
<dbReference type="Gene3D" id="1.10.290.10">
    <property type="entry name" value="Topoisomerase I, domain 4"/>
    <property type="match status" value="1"/>
</dbReference>
<dbReference type="PANTHER" id="PTHR11390">
    <property type="entry name" value="PROKARYOTIC DNA TOPOISOMERASE"/>
    <property type="match status" value="1"/>
</dbReference>
<reference evidence="14" key="1">
    <citation type="submission" date="2017-02" db="EMBL/GenBank/DDBJ databases">
        <authorList>
            <person name="Dridi B."/>
        </authorList>
    </citation>
    <scope>NUCLEOTIDE SEQUENCE [LARGE SCALE GENOMIC DNA]</scope>
    <source>
        <strain evidence="14">bH819</strain>
    </source>
</reference>
<dbReference type="GO" id="GO:0006265">
    <property type="term" value="P:DNA topological change"/>
    <property type="evidence" value="ECO:0007669"/>
    <property type="project" value="InterPro"/>
</dbReference>
<evidence type="ECO:0000256" key="5">
    <source>
        <dbReference type="ARBA" id="ARBA00023125"/>
    </source>
</evidence>
<dbReference type="InterPro" id="IPR023406">
    <property type="entry name" value="Topo_IA_AS"/>
</dbReference>
<dbReference type="PROSITE" id="PS52039">
    <property type="entry name" value="TOPO_IA_2"/>
    <property type="match status" value="1"/>
</dbReference>
<dbReference type="InterPro" id="IPR000380">
    <property type="entry name" value="Topo_IA"/>
</dbReference>
<name>A0A1X6WS42_9ENTE</name>
<evidence type="ECO:0000313" key="14">
    <source>
        <dbReference type="Proteomes" id="UP000195918"/>
    </source>
</evidence>
<dbReference type="InterPro" id="IPR013825">
    <property type="entry name" value="Topo_IA_cen_sub2"/>
</dbReference>
<dbReference type="Pfam" id="PF13342">
    <property type="entry name" value="Toprim_Crpt"/>
    <property type="match status" value="1"/>
</dbReference>
<dbReference type="Proteomes" id="UP000195918">
    <property type="component" value="Unassembled WGS sequence"/>
</dbReference>
<dbReference type="GO" id="GO:0003917">
    <property type="term" value="F:DNA topoisomerase type I (single strand cut, ATP-independent) activity"/>
    <property type="evidence" value="ECO:0007669"/>
    <property type="project" value="UniProtKB-EC"/>
</dbReference>
<dbReference type="SMART" id="SM00437">
    <property type="entry name" value="TOP1Ac"/>
    <property type="match status" value="1"/>
</dbReference>
<protein>
    <recommendedName>
        <fullName evidence="3">DNA topoisomerase</fullName>
        <ecNumber evidence="3">5.6.2.1</ecNumber>
    </recommendedName>
    <alternativeName>
        <fullName evidence="10">Omega-protein</fullName>
    </alternativeName>
    <alternativeName>
        <fullName evidence="9">Relaxing enzyme</fullName>
    </alternativeName>
    <alternativeName>
        <fullName evidence="7">Swivelase</fullName>
    </alternativeName>
    <alternativeName>
        <fullName evidence="8">Untwisting enzyme</fullName>
    </alternativeName>
</protein>
<dbReference type="SMART" id="SM00436">
    <property type="entry name" value="TOP1Bc"/>
    <property type="match status" value="1"/>
</dbReference>
<dbReference type="SUPFAM" id="SSF56712">
    <property type="entry name" value="Prokaryotic type I DNA topoisomerase"/>
    <property type="match status" value="1"/>
</dbReference>
<feature type="domain" description="Toprim" evidence="11">
    <location>
        <begin position="2"/>
        <end position="144"/>
    </location>
</feature>
<dbReference type="CDD" id="cd03362">
    <property type="entry name" value="TOPRIM_TopoIA_TopoIII"/>
    <property type="match status" value="1"/>
</dbReference>
<dbReference type="GO" id="GO:0006310">
    <property type="term" value="P:DNA recombination"/>
    <property type="evidence" value="ECO:0007669"/>
    <property type="project" value="TreeGrafter"/>
</dbReference>
<sequence>MTTVILAEKPDQAKKFASALSGEVLKNQGGYFEFKSDIFGETVVTWAIGHLVGLALPNEYESTPNKKGFDYANIPFLPESQNMKYKVIEGKEKQFKAVKGQLEKASTIIIATDPDREGENIAYNIFKLCKSSIFNKPMKRLWINSLTTKELLRGFQNLRDAVETEPFFDEANARQMADYLVGMNYSQLFTLKLRGKGLTNTYSLGRLQTPVNTLVVENDLSISNFKSENYQQYICKTKEKERQVIFKNSIEYFSEEEFLNDTKKYQLDTASKGIITSKIVEEKQQLSPKLFNLGGIQSFANNKWKFPTKKTDEIIQSLYQKEYLSYPRTDSEYITNNEFDYLLNNLEDYKRVLGITVETTNLTANKNYVNDGKVLEHYALIPTDKIPNLSSLSDDEKKVYEVVVTRTLLMFSQPYIYESTKLVLDVNGLEFKTTGNRPINLGWKVIANKIDDSKQEEVIELPDFQENEQISIKIEQLKKQTKPPTRLTEARLVGKGGLMEKMNLGTQATRSNTVETLVKRGYIKIEATKITPTATGYLLWDLTKNRDLLIGKPEMTAKWESVLVKIGKREYTKIKFMENIHKFLNETVVRLKDDPFDSDYFEKSINQNLIEIGDYLLEDKGALYDVRPKDGSGDFKLWKKFSGKLLTQKNLTDLLTKGKTSSKVKGLIKKNKEKYEAVIFFDKDTKKLGFEKKNN</sequence>
<dbReference type="RefSeq" id="WP_086952722.1">
    <property type="nucleotide sequence ID" value="NZ_FWFD01000019.1"/>
</dbReference>
<evidence type="ECO:0000256" key="6">
    <source>
        <dbReference type="ARBA" id="ARBA00023235"/>
    </source>
</evidence>
<dbReference type="InterPro" id="IPR023405">
    <property type="entry name" value="Topo_IA_core_domain"/>
</dbReference>
<dbReference type="Gene3D" id="1.10.460.10">
    <property type="entry name" value="Topoisomerase I, domain 2"/>
    <property type="match status" value="1"/>
</dbReference>
<evidence type="ECO:0000313" key="13">
    <source>
        <dbReference type="EMBL" id="SLM87105.1"/>
    </source>
</evidence>
<evidence type="ECO:0000256" key="7">
    <source>
        <dbReference type="ARBA" id="ARBA00030003"/>
    </source>
</evidence>